<dbReference type="AlphaFoldDB" id="A0A183CWG8"/>
<dbReference type="WBParaSite" id="GPUH_0000080901-mRNA-1">
    <property type="protein sequence ID" value="GPUH_0000080901-mRNA-1"/>
    <property type="gene ID" value="GPUH_0000080901"/>
</dbReference>
<sequence>MLCGNGVVTAAAILQDHLPLQDHTVPLLVPDTKHSSNLGFFEPQNLPLFQDHPVTDVASDSDIHSRLHISGKCFFVLE</sequence>
<evidence type="ECO:0000313" key="1">
    <source>
        <dbReference type="EMBL" id="VDK28773.1"/>
    </source>
</evidence>
<protein>
    <submittedName>
        <fullName evidence="1 3">Uncharacterized protein</fullName>
    </submittedName>
</protein>
<evidence type="ECO:0000313" key="2">
    <source>
        <dbReference type="Proteomes" id="UP000271098"/>
    </source>
</evidence>
<evidence type="ECO:0000313" key="3">
    <source>
        <dbReference type="WBParaSite" id="GPUH_0000080901-mRNA-1"/>
    </source>
</evidence>
<reference evidence="1 2" key="2">
    <citation type="submission" date="2018-11" db="EMBL/GenBank/DDBJ databases">
        <authorList>
            <consortium name="Pathogen Informatics"/>
        </authorList>
    </citation>
    <scope>NUCLEOTIDE SEQUENCE [LARGE SCALE GENOMIC DNA]</scope>
</reference>
<proteinExistence type="predicted"/>
<reference evidence="3" key="1">
    <citation type="submission" date="2016-06" db="UniProtKB">
        <authorList>
            <consortium name="WormBaseParasite"/>
        </authorList>
    </citation>
    <scope>IDENTIFICATION</scope>
</reference>
<dbReference type="Proteomes" id="UP000271098">
    <property type="component" value="Unassembled WGS sequence"/>
</dbReference>
<gene>
    <name evidence="1" type="ORF">GPUH_LOCUS809</name>
</gene>
<keyword evidence="2" id="KW-1185">Reference proteome</keyword>
<dbReference type="EMBL" id="UYRT01000820">
    <property type="protein sequence ID" value="VDK28773.1"/>
    <property type="molecule type" value="Genomic_DNA"/>
</dbReference>
<accession>A0A183CWG8</accession>
<organism evidence="3">
    <name type="scientific">Gongylonema pulchrum</name>
    <dbReference type="NCBI Taxonomy" id="637853"/>
    <lineage>
        <taxon>Eukaryota</taxon>
        <taxon>Metazoa</taxon>
        <taxon>Ecdysozoa</taxon>
        <taxon>Nematoda</taxon>
        <taxon>Chromadorea</taxon>
        <taxon>Rhabditida</taxon>
        <taxon>Spirurina</taxon>
        <taxon>Spiruromorpha</taxon>
        <taxon>Spiruroidea</taxon>
        <taxon>Gongylonematidae</taxon>
        <taxon>Gongylonema</taxon>
    </lineage>
</organism>
<name>A0A183CWG8_9BILA</name>